<comment type="caution">
    <text evidence="1">The sequence shown here is derived from an EMBL/GenBank/DDBJ whole genome shotgun (WGS) entry which is preliminary data.</text>
</comment>
<accession>A0AAV5JY13</accession>
<dbReference type="EMBL" id="BPVZ01000042">
    <property type="protein sequence ID" value="GKV15160.1"/>
    <property type="molecule type" value="Genomic_DNA"/>
</dbReference>
<gene>
    <name evidence="1" type="ORF">SLEP1_g25962</name>
</gene>
<evidence type="ECO:0000313" key="2">
    <source>
        <dbReference type="Proteomes" id="UP001054252"/>
    </source>
</evidence>
<reference evidence="1 2" key="1">
    <citation type="journal article" date="2021" name="Commun. Biol.">
        <title>The genome of Shorea leprosula (Dipterocarpaceae) highlights the ecological relevance of drought in aseasonal tropical rainforests.</title>
        <authorList>
            <person name="Ng K.K.S."/>
            <person name="Kobayashi M.J."/>
            <person name="Fawcett J.A."/>
            <person name="Hatakeyama M."/>
            <person name="Paape T."/>
            <person name="Ng C.H."/>
            <person name="Ang C.C."/>
            <person name="Tnah L.H."/>
            <person name="Lee C.T."/>
            <person name="Nishiyama T."/>
            <person name="Sese J."/>
            <person name="O'Brien M.J."/>
            <person name="Copetti D."/>
            <person name="Mohd Noor M.I."/>
            <person name="Ong R.C."/>
            <person name="Putra M."/>
            <person name="Sireger I.Z."/>
            <person name="Indrioko S."/>
            <person name="Kosugi Y."/>
            <person name="Izuno A."/>
            <person name="Isagi Y."/>
            <person name="Lee S.L."/>
            <person name="Shimizu K.K."/>
        </authorList>
    </citation>
    <scope>NUCLEOTIDE SEQUENCE [LARGE SCALE GENOMIC DNA]</scope>
    <source>
        <strain evidence="1">214</strain>
    </source>
</reference>
<organism evidence="1 2">
    <name type="scientific">Rubroshorea leprosula</name>
    <dbReference type="NCBI Taxonomy" id="152421"/>
    <lineage>
        <taxon>Eukaryota</taxon>
        <taxon>Viridiplantae</taxon>
        <taxon>Streptophyta</taxon>
        <taxon>Embryophyta</taxon>
        <taxon>Tracheophyta</taxon>
        <taxon>Spermatophyta</taxon>
        <taxon>Magnoliopsida</taxon>
        <taxon>eudicotyledons</taxon>
        <taxon>Gunneridae</taxon>
        <taxon>Pentapetalae</taxon>
        <taxon>rosids</taxon>
        <taxon>malvids</taxon>
        <taxon>Malvales</taxon>
        <taxon>Dipterocarpaceae</taxon>
        <taxon>Rubroshorea</taxon>
    </lineage>
</organism>
<name>A0AAV5JY13_9ROSI</name>
<dbReference type="AlphaFoldDB" id="A0AAV5JY13"/>
<dbReference type="Proteomes" id="UP001054252">
    <property type="component" value="Unassembled WGS sequence"/>
</dbReference>
<protein>
    <submittedName>
        <fullName evidence="1">Uncharacterized protein</fullName>
    </submittedName>
</protein>
<keyword evidence="2" id="KW-1185">Reference proteome</keyword>
<evidence type="ECO:0000313" key="1">
    <source>
        <dbReference type="EMBL" id="GKV15160.1"/>
    </source>
</evidence>
<proteinExistence type="predicted"/>
<sequence length="143" mass="16106">MAHWGLVIGLEFDASSKDRRLFIAAGSVIAKIQSATTRSIGFWLRHGSQKDFQVNEVDENLYTISFHTESGLMLILDNATRSLGGFLFNVKQWDYGTALADIDFFLAFYWIQVHGLNLYEFTYNNAVTIGSCLGILVKQKTQS</sequence>